<accession>A0AA38CFF4</accession>
<feature type="domain" description="HTH myb-type" evidence="7">
    <location>
        <begin position="10"/>
        <end position="62"/>
    </location>
</feature>
<dbReference type="AlphaFoldDB" id="A0AA38CFF4"/>
<dbReference type="Proteomes" id="UP000824469">
    <property type="component" value="Unassembled WGS sequence"/>
</dbReference>
<evidence type="ECO:0000256" key="1">
    <source>
        <dbReference type="ARBA" id="ARBA00004123"/>
    </source>
</evidence>
<keyword evidence="9" id="KW-1185">Reference proteome</keyword>
<comment type="caution">
    <text evidence="8">The sequence shown here is derived from an EMBL/GenBank/DDBJ whole genome shotgun (WGS) entry which is preliminary data.</text>
</comment>
<evidence type="ECO:0000259" key="7">
    <source>
        <dbReference type="PROSITE" id="PS51294"/>
    </source>
</evidence>
<name>A0AA38CFF4_TAXCH</name>
<dbReference type="GO" id="GO:0005634">
    <property type="term" value="C:nucleus"/>
    <property type="evidence" value="ECO:0007669"/>
    <property type="project" value="UniProtKB-SubCell"/>
</dbReference>
<feature type="domain" description="Myb-like" evidence="6">
    <location>
        <begin position="10"/>
        <end position="62"/>
    </location>
</feature>
<feature type="domain" description="Myb-like" evidence="6">
    <location>
        <begin position="63"/>
        <end position="113"/>
    </location>
</feature>
<dbReference type="EMBL" id="JAHRHJ020000010">
    <property type="protein sequence ID" value="KAH9299070.1"/>
    <property type="molecule type" value="Genomic_DNA"/>
</dbReference>
<dbReference type="PANTHER" id="PTHR47999">
    <property type="entry name" value="TRANSCRIPTION FACTOR MYB8-RELATED-RELATED"/>
    <property type="match status" value="1"/>
</dbReference>
<dbReference type="PROSITE" id="PS51294">
    <property type="entry name" value="HTH_MYB"/>
    <property type="match status" value="2"/>
</dbReference>
<keyword evidence="4" id="KW-0539">Nucleus</keyword>
<dbReference type="GO" id="GO:0003677">
    <property type="term" value="F:DNA binding"/>
    <property type="evidence" value="ECO:0007669"/>
    <property type="project" value="UniProtKB-KW"/>
</dbReference>
<keyword evidence="3" id="KW-0238">DNA-binding</keyword>
<dbReference type="InterPro" id="IPR001005">
    <property type="entry name" value="SANT/Myb"/>
</dbReference>
<dbReference type="InterPro" id="IPR017930">
    <property type="entry name" value="Myb_dom"/>
</dbReference>
<evidence type="ECO:0000256" key="5">
    <source>
        <dbReference type="SAM" id="MobiDB-lite"/>
    </source>
</evidence>
<feature type="domain" description="HTH myb-type" evidence="7">
    <location>
        <begin position="63"/>
        <end position="117"/>
    </location>
</feature>
<dbReference type="Gene3D" id="1.10.10.60">
    <property type="entry name" value="Homeodomain-like"/>
    <property type="match status" value="2"/>
</dbReference>
<protein>
    <submittedName>
        <fullName evidence="8">Uncharacterized protein</fullName>
    </submittedName>
</protein>
<dbReference type="SMART" id="SM00717">
    <property type="entry name" value="SANT"/>
    <property type="match status" value="2"/>
</dbReference>
<evidence type="ECO:0000313" key="9">
    <source>
        <dbReference type="Proteomes" id="UP000824469"/>
    </source>
</evidence>
<dbReference type="InterPro" id="IPR015495">
    <property type="entry name" value="Myb_TF_plants"/>
</dbReference>
<dbReference type="PANTHER" id="PTHR47999:SF86">
    <property type="entry name" value="MYB-RELATED PROTEIN MYB4-LIKE"/>
    <property type="match status" value="1"/>
</dbReference>
<feature type="region of interest" description="Disordered" evidence="5">
    <location>
        <begin position="116"/>
        <end position="137"/>
    </location>
</feature>
<reference evidence="8 9" key="1">
    <citation type="journal article" date="2021" name="Nat. Plants">
        <title>The Taxus genome provides insights into paclitaxel biosynthesis.</title>
        <authorList>
            <person name="Xiong X."/>
            <person name="Gou J."/>
            <person name="Liao Q."/>
            <person name="Li Y."/>
            <person name="Zhou Q."/>
            <person name="Bi G."/>
            <person name="Li C."/>
            <person name="Du R."/>
            <person name="Wang X."/>
            <person name="Sun T."/>
            <person name="Guo L."/>
            <person name="Liang H."/>
            <person name="Lu P."/>
            <person name="Wu Y."/>
            <person name="Zhang Z."/>
            <person name="Ro D.K."/>
            <person name="Shang Y."/>
            <person name="Huang S."/>
            <person name="Yan J."/>
        </authorList>
    </citation>
    <scope>NUCLEOTIDE SEQUENCE [LARGE SCALE GENOMIC DNA]</scope>
    <source>
        <strain evidence="8">Ta-2019</strain>
    </source>
</reference>
<evidence type="ECO:0000256" key="4">
    <source>
        <dbReference type="ARBA" id="ARBA00023242"/>
    </source>
</evidence>
<keyword evidence="2" id="KW-0677">Repeat</keyword>
<organism evidence="8 9">
    <name type="scientific">Taxus chinensis</name>
    <name type="common">Chinese yew</name>
    <name type="synonym">Taxus wallichiana var. chinensis</name>
    <dbReference type="NCBI Taxonomy" id="29808"/>
    <lineage>
        <taxon>Eukaryota</taxon>
        <taxon>Viridiplantae</taxon>
        <taxon>Streptophyta</taxon>
        <taxon>Embryophyta</taxon>
        <taxon>Tracheophyta</taxon>
        <taxon>Spermatophyta</taxon>
        <taxon>Pinopsida</taxon>
        <taxon>Pinidae</taxon>
        <taxon>Conifers II</taxon>
        <taxon>Cupressales</taxon>
        <taxon>Taxaceae</taxon>
        <taxon>Taxus</taxon>
    </lineage>
</organism>
<sequence>MGRSPCCSKHSSLNRGSWTAEEDLILSEYIKIHGDGGWGSLPQRAGLKRSGKSCRLRWLNYLRPGIKRGNISVDEEELIIRLHGLLGNRWSLIAGRLPGRTDNEVKNYWNTHLSKKSQALPKPESAPSTGYHMPKTPPIKATAVKITKVRNKFVCSGNSNHQSMRSTDATQTVKIPEFLIDEFITDNNSGIFRNMVEWGCQTEPMSVIQNNMEQFESFTVADDQGIHSGTQQRHFVDDFRYSEMSRLLLSDSEDYWEENFTR</sequence>
<dbReference type="InterPro" id="IPR009057">
    <property type="entry name" value="Homeodomain-like_sf"/>
</dbReference>
<dbReference type="Pfam" id="PF00249">
    <property type="entry name" value="Myb_DNA-binding"/>
    <property type="match status" value="2"/>
</dbReference>
<evidence type="ECO:0000256" key="2">
    <source>
        <dbReference type="ARBA" id="ARBA00022737"/>
    </source>
</evidence>
<proteinExistence type="predicted"/>
<feature type="non-terminal residue" evidence="8">
    <location>
        <position position="1"/>
    </location>
</feature>
<evidence type="ECO:0000313" key="8">
    <source>
        <dbReference type="EMBL" id="KAH9299070.1"/>
    </source>
</evidence>
<dbReference type="SUPFAM" id="SSF46689">
    <property type="entry name" value="Homeodomain-like"/>
    <property type="match status" value="1"/>
</dbReference>
<evidence type="ECO:0000256" key="3">
    <source>
        <dbReference type="ARBA" id="ARBA00023125"/>
    </source>
</evidence>
<gene>
    <name evidence="8" type="ORF">KI387_030752</name>
</gene>
<dbReference type="CDD" id="cd00167">
    <property type="entry name" value="SANT"/>
    <property type="match status" value="2"/>
</dbReference>
<dbReference type="FunFam" id="1.10.10.60:FF:000001">
    <property type="entry name" value="MYB-related transcription factor"/>
    <property type="match status" value="1"/>
</dbReference>
<dbReference type="PROSITE" id="PS50090">
    <property type="entry name" value="MYB_LIKE"/>
    <property type="match status" value="2"/>
</dbReference>
<comment type="subcellular location">
    <subcellularLocation>
        <location evidence="1">Nucleus</location>
    </subcellularLocation>
</comment>
<evidence type="ECO:0000259" key="6">
    <source>
        <dbReference type="PROSITE" id="PS50090"/>
    </source>
</evidence>